<accession>A0ABU6ZVE0</accession>
<protein>
    <submittedName>
        <fullName evidence="1">Uncharacterized protein</fullName>
    </submittedName>
</protein>
<comment type="caution">
    <text evidence="1">The sequence shown here is derived from an EMBL/GenBank/DDBJ whole genome shotgun (WGS) entry which is preliminary data.</text>
</comment>
<reference evidence="1 2" key="1">
    <citation type="journal article" date="2023" name="Plants (Basel)">
        <title>Bridging the Gap: Combining Genomics and Transcriptomics Approaches to Understand Stylosanthes scabra, an Orphan Legume from the Brazilian Caatinga.</title>
        <authorList>
            <person name="Ferreira-Neto J.R.C."/>
            <person name="da Silva M.D."/>
            <person name="Binneck E."/>
            <person name="de Melo N.F."/>
            <person name="da Silva R.H."/>
            <person name="de Melo A.L.T.M."/>
            <person name="Pandolfi V."/>
            <person name="Bustamante F.O."/>
            <person name="Brasileiro-Vidal A.C."/>
            <person name="Benko-Iseppon A.M."/>
        </authorList>
    </citation>
    <scope>NUCLEOTIDE SEQUENCE [LARGE SCALE GENOMIC DNA]</scope>
    <source>
        <tissue evidence="1">Leaves</tissue>
    </source>
</reference>
<gene>
    <name evidence="1" type="ORF">PIB30_098699</name>
</gene>
<evidence type="ECO:0000313" key="1">
    <source>
        <dbReference type="EMBL" id="MED6225968.1"/>
    </source>
</evidence>
<organism evidence="1 2">
    <name type="scientific">Stylosanthes scabra</name>
    <dbReference type="NCBI Taxonomy" id="79078"/>
    <lineage>
        <taxon>Eukaryota</taxon>
        <taxon>Viridiplantae</taxon>
        <taxon>Streptophyta</taxon>
        <taxon>Embryophyta</taxon>
        <taxon>Tracheophyta</taxon>
        <taxon>Spermatophyta</taxon>
        <taxon>Magnoliopsida</taxon>
        <taxon>eudicotyledons</taxon>
        <taxon>Gunneridae</taxon>
        <taxon>Pentapetalae</taxon>
        <taxon>rosids</taxon>
        <taxon>fabids</taxon>
        <taxon>Fabales</taxon>
        <taxon>Fabaceae</taxon>
        <taxon>Papilionoideae</taxon>
        <taxon>50 kb inversion clade</taxon>
        <taxon>dalbergioids sensu lato</taxon>
        <taxon>Dalbergieae</taxon>
        <taxon>Pterocarpus clade</taxon>
        <taxon>Stylosanthes</taxon>
    </lineage>
</organism>
<evidence type="ECO:0000313" key="2">
    <source>
        <dbReference type="Proteomes" id="UP001341840"/>
    </source>
</evidence>
<proteinExistence type="predicted"/>
<dbReference type="Proteomes" id="UP001341840">
    <property type="component" value="Unassembled WGS sequence"/>
</dbReference>
<dbReference type="EMBL" id="JASCZI010274414">
    <property type="protein sequence ID" value="MED6225968.1"/>
    <property type="molecule type" value="Genomic_DNA"/>
</dbReference>
<keyword evidence="2" id="KW-1185">Reference proteome</keyword>
<name>A0ABU6ZVE0_9FABA</name>
<sequence>MILVRSYLQGNTAFFLDQPRGLHQISGAVAEELNNEHLGAYTPTLTDQKTETSPFCVRTSAVRTHQRHRGAHKGLINNPTCHTTHHTSLFSSLSSLFSPKISLFSRSLPLPQHFKCLATDLPTRPRERPKPMDLRHELLLGSQL</sequence>